<dbReference type="Gene3D" id="3.30.70.260">
    <property type="match status" value="1"/>
</dbReference>
<accession>A0A6A1UWF8</accession>
<dbReference type="PROSITE" id="PS51671">
    <property type="entry name" value="ACT"/>
    <property type="match status" value="2"/>
</dbReference>
<evidence type="ECO:0000313" key="6">
    <source>
        <dbReference type="Proteomes" id="UP000516437"/>
    </source>
</evidence>
<dbReference type="InterPro" id="IPR045865">
    <property type="entry name" value="ACT-like_dom_sf"/>
</dbReference>
<gene>
    <name evidence="5" type="ORF">CJ030_MR8G012715</name>
</gene>
<keyword evidence="5" id="KW-0808">Transferase</keyword>
<keyword evidence="5" id="KW-0548">Nucleotidyltransferase</keyword>
<comment type="caution">
    <text evidence="5">The sequence shown here is derived from an EMBL/GenBank/DDBJ whole genome shotgun (WGS) entry which is preliminary data.</text>
</comment>
<dbReference type="AlphaFoldDB" id="A0A6A1UWF8"/>
<dbReference type="PANTHER" id="PTHR31096:SF50">
    <property type="entry name" value="ACT DOMAIN-CONTAINING PROTEIN ACR2"/>
    <property type="match status" value="1"/>
</dbReference>
<organism evidence="5 6">
    <name type="scientific">Morella rubra</name>
    <name type="common">Chinese bayberry</name>
    <dbReference type="NCBI Taxonomy" id="262757"/>
    <lineage>
        <taxon>Eukaryota</taxon>
        <taxon>Viridiplantae</taxon>
        <taxon>Streptophyta</taxon>
        <taxon>Embryophyta</taxon>
        <taxon>Tracheophyta</taxon>
        <taxon>Spermatophyta</taxon>
        <taxon>Magnoliopsida</taxon>
        <taxon>eudicotyledons</taxon>
        <taxon>Gunneridae</taxon>
        <taxon>Pentapetalae</taxon>
        <taxon>rosids</taxon>
        <taxon>fabids</taxon>
        <taxon>Fagales</taxon>
        <taxon>Myricaceae</taxon>
        <taxon>Morella</taxon>
    </lineage>
</organism>
<dbReference type="GO" id="GO:0016779">
    <property type="term" value="F:nucleotidyltransferase activity"/>
    <property type="evidence" value="ECO:0007669"/>
    <property type="project" value="UniProtKB-KW"/>
</dbReference>
<evidence type="ECO:0000313" key="5">
    <source>
        <dbReference type="EMBL" id="KAB1204643.1"/>
    </source>
</evidence>
<evidence type="ECO:0000256" key="3">
    <source>
        <dbReference type="SAM" id="MobiDB-lite"/>
    </source>
</evidence>
<protein>
    <recommendedName>
        <fullName evidence="2">ACT domain-containing protein ACR</fullName>
    </recommendedName>
    <alternativeName>
        <fullName evidence="2">Protein ACT DOMAIN REPEATS</fullName>
    </alternativeName>
</protein>
<feature type="domain" description="ACT" evidence="4">
    <location>
        <begin position="373"/>
        <end position="455"/>
    </location>
</feature>
<comment type="function">
    <text evidence="2">Binds amino acids.</text>
</comment>
<dbReference type="EMBL" id="RXIC02000026">
    <property type="protein sequence ID" value="KAB1204643.1"/>
    <property type="molecule type" value="Genomic_DNA"/>
</dbReference>
<keyword evidence="6" id="KW-1185">Reference proteome</keyword>
<keyword evidence="1 2" id="KW-0677">Repeat</keyword>
<proteinExistence type="predicted"/>
<reference evidence="5 6" key="1">
    <citation type="journal article" date="2019" name="Plant Biotechnol. J.">
        <title>The red bayberry genome and genetic basis of sex determination.</title>
        <authorList>
            <person name="Jia H.M."/>
            <person name="Jia H.J."/>
            <person name="Cai Q.L."/>
            <person name="Wang Y."/>
            <person name="Zhao H.B."/>
            <person name="Yang W.F."/>
            <person name="Wang G.Y."/>
            <person name="Li Y.H."/>
            <person name="Zhan D.L."/>
            <person name="Shen Y.T."/>
            <person name="Niu Q.F."/>
            <person name="Chang L."/>
            <person name="Qiu J."/>
            <person name="Zhao L."/>
            <person name="Xie H.B."/>
            <person name="Fu W.Y."/>
            <person name="Jin J."/>
            <person name="Li X.W."/>
            <person name="Jiao Y."/>
            <person name="Zhou C.C."/>
            <person name="Tu T."/>
            <person name="Chai C.Y."/>
            <person name="Gao J.L."/>
            <person name="Fan L.J."/>
            <person name="van de Weg E."/>
            <person name="Wang J.Y."/>
            <person name="Gao Z.S."/>
        </authorList>
    </citation>
    <scope>NUCLEOTIDE SEQUENCE [LARGE SCALE GENOMIC DNA]</scope>
    <source>
        <tissue evidence="5">Leaves</tissue>
    </source>
</reference>
<dbReference type="CDD" id="cd04925">
    <property type="entry name" value="ACT_ACR_2"/>
    <property type="match status" value="1"/>
</dbReference>
<name>A0A6A1UWF8_9ROSI</name>
<evidence type="ECO:0000259" key="4">
    <source>
        <dbReference type="PROSITE" id="PS51671"/>
    </source>
</evidence>
<dbReference type="GO" id="GO:0016597">
    <property type="term" value="F:amino acid binding"/>
    <property type="evidence" value="ECO:0007669"/>
    <property type="project" value="UniProtKB-UniRule"/>
</dbReference>
<dbReference type="CDD" id="cd04897">
    <property type="entry name" value="ACT_ACR_3"/>
    <property type="match status" value="1"/>
</dbReference>
<dbReference type="PANTHER" id="PTHR31096">
    <property type="entry name" value="ACT DOMAIN-CONTAINING PROTEIN ACR4-RELATED"/>
    <property type="match status" value="1"/>
</dbReference>
<dbReference type="SUPFAM" id="SSF55021">
    <property type="entry name" value="ACT-like"/>
    <property type="match status" value="3"/>
</dbReference>
<feature type="domain" description="ACT" evidence="4">
    <location>
        <begin position="135"/>
        <end position="212"/>
    </location>
</feature>
<dbReference type="OrthoDB" id="2019938at2759"/>
<dbReference type="InterPro" id="IPR040217">
    <property type="entry name" value="ACR1-12"/>
</dbReference>
<sequence>MKKVCWPYFDPDFDKLLERIHGPACRVSIDNESEEDCTVVKVDSITKQGLLLEVVQVLTDLNLSISKGYISSDAGWFMDVFHVKDEHGKRLTDQRIINDLQQAIGTAKGSTTTSAKAKAYANKVFSPEPPNEHTSIEMTGRDRPGLFSEISAALADLHCNIVEAHAWSHNDRLACVAYISDQSTDTPIDDPCRLAIIEDHLTMVLRATNGPSARGTQANQQEAKTAGFLGGSEDGTMTNVERRLHQLMLSVRDFDGPSGPTSLSMATPTAPEDSEEDGRQTVVEIESCDEKGYSIVTIECKDRPRLMFDTVCTLTDMQYMIFHASVNSDRGYAFQEYFIRHLDGCALKTQSEKERVIKCLEAAIERRVCEGVRVELCADNRVGLLSDITRVLRENGLTVVRADVETQGEKSVNAFYVRDISGNEVDMEFVELMKKEMGPIALHVQNDTKVPSSPSERSRFSLGDILKSQIDRFSQNFIAIKQ</sequence>
<dbReference type="Pfam" id="PF01842">
    <property type="entry name" value="ACT"/>
    <property type="match status" value="2"/>
</dbReference>
<evidence type="ECO:0000256" key="1">
    <source>
        <dbReference type="ARBA" id="ARBA00022737"/>
    </source>
</evidence>
<dbReference type="Proteomes" id="UP000516437">
    <property type="component" value="Chromosome 8"/>
</dbReference>
<evidence type="ECO:0000256" key="2">
    <source>
        <dbReference type="RuleBase" id="RU369043"/>
    </source>
</evidence>
<dbReference type="InterPro" id="IPR002912">
    <property type="entry name" value="ACT_dom"/>
</dbReference>
<feature type="region of interest" description="Disordered" evidence="3">
    <location>
        <begin position="257"/>
        <end position="279"/>
    </location>
</feature>